<dbReference type="InterPro" id="IPR037675">
    <property type="entry name" value="PIG-O_N"/>
</dbReference>
<dbReference type="InterPro" id="IPR009737">
    <property type="entry name" value="Aim32/Apd1-like"/>
</dbReference>
<dbReference type="SUPFAM" id="SSF53649">
    <property type="entry name" value="Alkaline phosphatase-like"/>
    <property type="match status" value="1"/>
</dbReference>
<dbReference type="Gene3D" id="3.40.720.10">
    <property type="entry name" value="Alkaline Phosphatase, subunit A"/>
    <property type="match status" value="1"/>
</dbReference>
<feature type="transmembrane region" description="Helical" evidence="12">
    <location>
        <begin position="997"/>
        <end position="1017"/>
    </location>
</feature>
<feature type="transmembrane region" description="Helical" evidence="12">
    <location>
        <begin position="967"/>
        <end position="985"/>
    </location>
</feature>
<comment type="pathway">
    <text evidence="2">Glycolipid biosynthesis; glycosylphosphatidylinositol-anchor biosynthesis.</text>
</comment>
<evidence type="ECO:0000256" key="7">
    <source>
        <dbReference type="ARBA" id="ARBA00022824"/>
    </source>
</evidence>
<dbReference type="Pfam" id="PF06999">
    <property type="entry name" value="Suc_Fer-like"/>
    <property type="match status" value="1"/>
</dbReference>
<dbReference type="GO" id="GO:0006506">
    <property type="term" value="P:GPI anchor biosynthetic process"/>
    <property type="evidence" value="ECO:0007669"/>
    <property type="project" value="UniProtKB-UniPathway"/>
</dbReference>
<keyword evidence="15" id="KW-1185">Reference proteome</keyword>
<evidence type="ECO:0000313" key="15">
    <source>
        <dbReference type="Proteomes" id="UP000286921"/>
    </source>
</evidence>
<feature type="region of interest" description="Disordered" evidence="11">
    <location>
        <begin position="184"/>
        <end position="217"/>
    </location>
</feature>
<dbReference type="Proteomes" id="UP000286921">
    <property type="component" value="Unassembled WGS sequence"/>
</dbReference>
<evidence type="ECO:0000256" key="8">
    <source>
        <dbReference type="ARBA" id="ARBA00022989"/>
    </source>
</evidence>
<dbReference type="CDD" id="cd03062">
    <property type="entry name" value="TRX_Fd_Sucrase"/>
    <property type="match status" value="1"/>
</dbReference>
<dbReference type="InterPro" id="IPR045687">
    <property type="entry name" value="PIGG/GPI7_C"/>
</dbReference>
<dbReference type="PANTHER" id="PTHR23071">
    <property type="entry name" value="PHOSPHATIDYLINOSITOL GLYCAN"/>
    <property type="match status" value="1"/>
</dbReference>
<dbReference type="InterPro" id="IPR002591">
    <property type="entry name" value="Phosphodiest/P_Trfase"/>
</dbReference>
<evidence type="ECO:0000256" key="6">
    <source>
        <dbReference type="ARBA" id="ARBA00022692"/>
    </source>
</evidence>
<dbReference type="InterPro" id="IPR017850">
    <property type="entry name" value="Alkaline_phosphatase_core_sf"/>
</dbReference>
<evidence type="ECO:0000256" key="5">
    <source>
        <dbReference type="ARBA" id="ARBA00022679"/>
    </source>
</evidence>
<evidence type="ECO:0000256" key="2">
    <source>
        <dbReference type="ARBA" id="ARBA00004687"/>
    </source>
</evidence>
<evidence type="ECO:0000256" key="12">
    <source>
        <dbReference type="SAM" id="Phobius"/>
    </source>
</evidence>
<sequence length="1260" mass="139611">MQSILQRGRSFFTPTPSATPQDSPKDSPKPEEDNDAAPSADTLFLKTDPAVDGEECLHDCASCTVKYPAKFDVDQEDNMYGNINGWSTHVLVATGKSDWVRDVADEEGSVMEAIEKGGLVPSNGKLKLSASNMPVPDEYHYHDAGKQPTTVLLLPRFTIVDHVTPQLAPDLIKYFVNRSPTTTTPLGGAVSESAATGNNNEDEQQQQQPSIEEQQEEENIDIHTLTSLRSRPSPHSAVILLCSHRTRDARCGQSAPLLRKEFERHLRHLGLYRDMDDERPGGVGIYFINHVGGHKYAANVIIYRRRDFEWYKKTEEGAGETEEEGAAQGIWLARVRPQDCENIVRYTVLQGKVVKPGEQLRGGFLHTTGLYLFTKGFLLTRQTLDSRSNCSHPPIPITNTSTTCWTTPTFTKAIILLIDALRYDFTIPTTSSNETYHNALTILHTTALHTPHNALLYPFIADPPTTTLQRLKALTTGTLPTFIEAGSNFAGSAITEDNLISQLHDAGKRLVLLGDDTWVKLFPGQFETGLSRPYSSFLVEDLHTVDDGVYGHLLPLLRSRDTKGNEEWDVIIAHFLGVDHVGHRFGPGHPEMRDKLVQMDGIIREVIEEIDDETLLVVMGDHGMDENGNHGGETADEVRAALWMYTTREVWGFVDGDAAATGVVGRDTPQVDLVPTLAWLMGVPVPFNNLGRPIEEVFAGREGRDWGRLVEVNALVVAQIQRFTREYERYGGEGVVEWDRWDEVDVDFGDEMALRQFYQRLRRYQERMLEGYKRIWAQFDPLRMIEGLVVLLLGVVSLLCFQVSESWPGLEQRSGMVAGTVTGIVAVAGHVALADSGRGSVLEGVILGAALGSIVWNMWQTDLSVVRCLPGGVWGWQSVMFTLLLGIGFASNSYTIWEDRVVLLFLSTFGLCTLGTSDRIHQANGIRETAFSVIFTLLSRVASLSRACREEQLPFCRTLFYLLESSSIWQLSSPVITAVAVVYITRMALQDHTARNLFWFGLGIPSALLLNTVFNILETASNNGWLVDFLSDGTSKTVRMTVARMVLAIVFIGLATAFTTTPRHRSLERPLIFTTAVVLAGILSSTPAGGLSLAILYYQLISLRNLVPNNSSIKPTIAALLGTLHFFSTGHNATLSSIQWKSAYIPFRDTQYLWSPLLVIINTFAAPIVAACAVPLLHSGEKQSQARFLAIHSTVYTAWAAFTALWACILRRHLMLFAIFCPRFLMAGGLLVIVDVLALINSVLLATEPGITIREKTNIK</sequence>
<comment type="similarity">
    <text evidence="3">Belongs to the PIGG/PIGN/PIGO family. PIGO subfamily.</text>
</comment>
<keyword evidence="4" id="KW-0337">GPI-anchor biosynthesis</keyword>
<evidence type="ECO:0000256" key="4">
    <source>
        <dbReference type="ARBA" id="ARBA00022502"/>
    </source>
</evidence>
<comment type="subcellular location">
    <subcellularLocation>
        <location evidence="1">Endoplasmic reticulum membrane</location>
        <topology evidence="1">Multi-pass membrane protein</topology>
    </subcellularLocation>
</comment>
<dbReference type="UniPathway" id="UPA00196"/>
<evidence type="ECO:0000256" key="10">
    <source>
        <dbReference type="ARBA" id="ARBA00023180"/>
    </source>
</evidence>
<keyword evidence="8 12" id="KW-1133">Transmembrane helix</keyword>
<keyword evidence="6 12" id="KW-0812">Transmembrane</keyword>
<dbReference type="EMBL" id="BDHI01000015">
    <property type="protein sequence ID" value="GCB23659.1"/>
    <property type="molecule type" value="Genomic_DNA"/>
</dbReference>
<organism evidence="14 15">
    <name type="scientific">Aspergillus awamori</name>
    <name type="common">Black koji mold</name>
    <dbReference type="NCBI Taxonomy" id="105351"/>
    <lineage>
        <taxon>Eukaryota</taxon>
        <taxon>Fungi</taxon>
        <taxon>Dikarya</taxon>
        <taxon>Ascomycota</taxon>
        <taxon>Pezizomycotina</taxon>
        <taxon>Eurotiomycetes</taxon>
        <taxon>Eurotiomycetidae</taxon>
        <taxon>Eurotiales</taxon>
        <taxon>Aspergillaceae</taxon>
        <taxon>Aspergillus</taxon>
    </lineage>
</organism>
<dbReference type="Pfam" id="PF01663">
    <property type="entry name" value="Phosphodiest"/>
    <property type="match status" value="1"/>
</dbReference>
<dbReference type="SUPFAM" id="SSF52833">
    <property type="entry name" value="Thioredoxin-like"/>
    <property type="match status" value="1"/>
</dbReference>
<dbReference type="InterPro" id="IPR039524">
    <property type="entry name" value="PIGO/GPI13"/>
</dbReference>
<feature type="transmembrane region" description="Helical" evidence="12">
    <location>
        <begin position="815"/>
        <end position="834"/>
    </location>
</feature>
<evidence type="ECO:0000256" key="9">
    <source>
        <dbReference type="ARBA" id="ARBA00023136"/>
    </source>
</evidence>
<dbReference type="CDD" id="cd16023">
    <property type="entry name" value="GPI_EPT_3"/>
    <property type="match status" value="1"/>
</dbReference>
<feature type="transmembrane region" description="Helical" evidence="12">
    <location>
        <begin position="901"/>
        <end position="917"/>
    </location>
</feature>
<evidence type="ECO:0000259" key="13">
    <source>
        <dbReference type="Pfam" id="PF19316"/>
    </source>
</evidence>
<dbReference type="AlphaFoldDB" id="A0A401KWM5"/>
<keyword evidence="5 14" id="KW-0808">Transferase</keyword>
<feature type="compositionally biased region" description="Polar residues" evidence="11">
    <location>
        <begin position="12"/>
        <end position="22"/>
    </location>
</feature>
<feature type="region of interest" description="Disordered" evidence="11">
    <location>
        <begin position="1"/>
        <end position="39"/>
    </location>
</feature>
<feature type="transmembrane region" description="Helical" evidence="12">
    <location>
        <begin position="1189"/>
        <end position="1209"/>
    </location>
</feature>
<evidence type="ECO:0000256" key="11">
    <source>
        <dbReference type="SAM" id="MobiDB-lite"/>
    </source>
</evidence>
<feature type="transmembrane region" description="Helical" evidence="12">
    <location>
        <begin position="1216"/>
        <end position="1240"/>
    </location>
</feature>
<feature type="transmembrane region" description="Helical" evidence="12">
    <location>
        <begin position="871"/>
        <end position="889"/>
    </location>
</feature>
<dbReference type="GO" id="GO:0051377">
    <property type="term" value="F:mannose-ethanolamine phosphotransferase activity"/>
    <property type="evidence" value="ECO:0007669"/>
    <property type="project" value="InterPro"/>
</dbReference>
<dbReference type="Pfam" id="PF19316">
    <property type="entry name" value="PIGO_PIGG"/>
    <property type="match status" value="1"/>
</dbReference>
<dbReference type="STRING" id="105351.A0A401KWM5"/>
<feature type="transmembrane region" description="Helical" evidence="12">
    <location>
        <begin position="840"/>
        <end position="859"/>
    </location>
</feature>
<feature type="domain" description="GPI ethanolamine phosphate transferase 2 C-terminal" evidence="13">
    <location>
        <begin position="1013"/>
        <end position="1227"/>
    </location>
</feature>
<keyword evidence="10" id="KW-0325">Glycoprotein</keyword>
<dbReference type="PANTHER" id="PTHR23071:SF1">
    <property type="entry name" value="GPI ETHANOLAMINE PHOSPHATE TRANSFERASE 3"/>
    <property type="match status" value="1"/>
</dbReference>
<keyword evidence="9 12" id="KW-0472">Membrane</keyword>
<proteinExistence type="inferred from homology"/>
<protein>
    <submittedName>
        <fullName evidence="14">GPI ethanolamine phosphate transferase 3</fullName>
    </submittedName>
</protein>
<evidence type="ECO:0000313" key="14">
    <source>
        <dbReference type="EMBL" id="GCB23659.1"/>
    </source>
</evidence>
<gene>
    <name evidence="14" type="ORF">AAWM_06544</name>
</gene>
<dbReference type="GO" id="GO:0005789">
    <property type="term" value="C:endoplasmic reticulum membrane"/>
    <property type="evidence" value="ECO:0007669"/>
    <property type="project" value="UniProtKB-SubCell"/>
</dbReference>
<evidence type="ECO:0000256" key="1">
    <source>
        <dbReference type="ARBA" id="ARBA00004477"/>
    </source>
</evidence>
<comment type="caution">
    <text evidence="14">The sequence shown here is derived from an EMBL/GenBank/DDBJ whole genome shotgun (WGS) entry which is preliminary data.</text>
</comment>
<feature type="transmembrane region" description="Helical" evidence="12">
    <location>
        <begin position="1152"/>
        <end position="1177"/>
    </location>
</feature>
<dbReference type="Gene3D" id="3.40.30.10">
    <property type="entry name" value="Glutaredoxin"/>
    <property type="match status" value="1"/>
</dbReference>
<accession>A0A401KWM5</accession>
<feature type="transmembrane region" description="Helical" evidence="12">
    <location>
        <begin position="1037"/>
        <end position="1059"/>
    </location>
</feature>
<dbReference type="InterPro" id="IPR036249">
    <property type="entry name" value="Thioredoxin-like_sf"/>
</dbReference>
<evidence type="ECO:0000256" key="3">
    <source>
        <dbReference type="ARBA" id="ARBA00008695"/>
    </source>
</evidence>
<keyword evidence="7" id="KW-0256">Endoplasmic reticulum</keyword>
<reference evidence="14 15" key="1">
    <citation type="submission" date="2016-09" db="EMBL/GenBank/DDBJ databases">
        <title>Aspergillus awamori IFM 58123T.</title>
        <authorList>
            <person name="Kusuya Y."/>
            <person name="Shimizu M."/>
            <person name="Takahashi H."/>
            <person name="Yaguchi T."/>
        </authorList>
    </citation>
    <scope>NUCLEOTIDE SEQUENCE [LARGE SCALE GENOMIC DNA]</scope>
    <source>
        <strain evidence="14 15">IFM 58123</strain>
    </source>
</reference>
<name>A0A401KWM5_ASPAW</name>
<feature type="transmembrane region" description="Helical" evidence="12">
    <location>
        <begin position="1071"/>
        <end position="1097"/>
    </location>
</feature>